<keyword evidence="4" id="KW-1185">Reference proteome</keyword>
<evidence type="ECO:0000256" key="1">
    <source>
        <dbReference type="ARBA" id="ARBA00010609"/>
    </source>
</evidence>
<dbReference type="Pfam" id="PF07731">
    <property type="entry name" value="Cu-oxidase_2"/>
    <property type="match status" value="1"/>
</dbReference>
<accession>A0A8X7QQ90</accession>
<dbReference type="AlphaFoldDB" id="A0A8X7QQ90"/>
<dbReference type="Gene3D" id="2.60.40.420">
    <property type="entry name" value="Cupredoxins - blue copper proteins"/>
    <property type="match status" value="1"/>
</dbReference>
<reference evidence="3 4" key="1">
    <citation type="submission" date="2020-02" db="EMBL/GenBank/DDBJ databases">
        <authorList>
            <person name="Ma Q."/>
            <person name="Huang Y."/>
            <person name="Song X."/>
            <person name="Pei D."/>
        </authorList>
    </citation>
    <scope>NUCLEOTIDE SEQUENCE [LARGE SCALE GENOMIC DNA]</scope>
    <source>
        <strain evidence="3">Sxm20200214</strain>
        <tissue evidence="3">Leaf</tissue>
    </source>
</reference>
<evidence type="ECO:0000313" key="3">
    <source>
        <dbReference type="EMBL" id="KAG2274774.1"/>
    </source>
</evidence>
<sequence length="239" mass="26063">MVAATTFMDAPISFDNVTATATLHYIGHTVSSSKKTVLASLPQPNATLVSSKFIKSLRSLNSREYPAKVPTTVDHSLFFTVGLGANPCPSCNNGIRLVAGINNVTFTMPETALLQAHYFNISHVFTDDFPAKPSNPYNYTAPVDQSVNAAMMTGTKLYRLPYNATVQIILQNTAMILSENHPFHLHGFNFFEVGRGLGNFNPEKDPKRFNLVDPVERNTVGVPAGGWTAIRFIADNPGT</sequence>
<comment type="similarity">
    <text evidence="1">Belongs to the multicopper oxidase family.</text>
</comment>
<dbReference type="GO" id="GO:0005507">
    <property type="term" value="F:copper ion binding"/>
    <property type="evidence" value="ECO:0007669"/>
    <property type="project" value="InterPro"/>
</dbReference>
<evidence type="ECO:0000313" key="4">
    <source>
        <dbReference type="Proteomes" id="UP000886595"/>
    </source>
</evidence>
<evidence type="ECO:0000259" key="2">
    <source>
        <dbReference type="Pfam" id="PF07731"/>
    </source>
</evidence>
<dbReference type="PANTHER" id="PTHR11709">
    <property type="entry name" value="MULTI-COPPER OXIDASE"/>
    <property type="match status" value="1"/>
</dbReference>
<gene>
    <name evidence="3" type="ORF">Bca52824_057329</name>
</gene>
<comment type="caution">
    <text evidence="3">The sequence shown here is derived from an EMBL/GenBank/DDBJ whole genome shotgun (WGS) entry which is preliminary data.</text>
</comment>
<dbReference type="PANTHER" id="PTHR11709:SF319">
    <property type="entry name" value="LACCASE-16"/>
    <property type="match status" value="1"/>
</dbReference>
<dbReference type="EMBL" id="JAAMPC010000012">
    <property type="protein sequence ID" value="KAG2274774.1"/>
    <property type="molecule type" value="Genomic_DNA"/>
</dbReference>
<dbReference type="InterPro" id="IPR045087">
    <property type="entry name" value="Cu-oxidase_fam"/>
</dbReference>
<dbReference type="InterPro" id="IPR008972">
    <property type="entry name" value="Cupredoxin"/>
</dbReference>
<name>A0A8X7QQ90_BRACI</name>
<feature type="domain" description="Plastocyanin-like" evidence="2">
    <location>
        <begin position="129"/>
        <end position="238"/>
    </location>
</feature>
<dbReference type="OrthoDB" id="2121828at2759"/>
<organism evidence="3 4">
    <name type="scientific">Brassica carinata</name>
    <name type="common">Ethiopian mustard</name>
    <name type="synonym">Abyssinian cabbage</name>
    <dbReference type="NCBI Taxonomy" id="52824"/>
    <lineage>
        <taxon>Eukaryota</taxon>
        <taxon>Viridiplantae</taxon>
        <taxon>Streptophyta</taxon>
        <taxon>Embryophyta</taxon>
        <taxon>Tracheophyta</taxon>
        <taxon>Spermatophyta</taxon>
        <taxon>Magnoliopsida</taxon>
        <taxon>eudicotyledons</taxon>
        <taxon>Gunneridae</taxon>
        <taxon>Pentapetalae</taxon>
        <taxon>rosids</taxon>
        <taxon>malvids</taxon>
        <taxon>Brassicales</taxon>
        <taxon>Brassicaceae</taxon>
        <taxon>Brassiceae</taxon>
        <taxon>Brassica</taxon>
    </lineage>
</organism>
<dbReference type="Proteomes" id="UP000886595">
    <property type="component" value="Unassembled WGS sequence"/>
</dbReference>
<proteinExistence type="inferred from homology"/>
<protein>
    <recommendedName>
        <fullName evidence="2">Plastocyanin-like domain-containing protein</fullName>
    </recommendedName>
</protein>
<dbReference type="SUPFAM" id="SSF49503">
    <property type="entry name" value="Cupredoxins"/>
    <property type="match status" value="1"/>
</dbReference>
<dbReference type="InterPro" id="IPR011706">
    <property type="entry name" value="Cu-oxidase_C"/>
</dbReference>
<dbReference type="GO" id="GO:0016491">
    <property type="term" value="F:oxidoreductase activity"/>
    <property type="evidence" value="ECO:0007669"/>
    <property type="project" value="InterPro"/>
</dbReference>